<gene>
    <name evidence="3" type="ORF">G7Y89_g12911</name>
</gene>
<feature type="coiled-coil region" evidence="1">
    <location>
        <begin position="268"/>
        <end position="317"/>
    </location>
</feature>
<evidence type="ECO:0000313" key="3">
    <source>
        <dbReference type="EMBL" id="KAF4625258.1"/>
    </source>
</evidence>
<feature type="region of interest" description="Disordered" evidence="2">
    <location>
        <begin position="1"/>
        <end position="75"/>
    </location>
</feature>
<sequence length="330" mass="37193">MGWFWGASDDKDPKASSSKSQDPLRDLDPTLRDFLAKESPVKYDSSNPPAESQTNAPVASESKFPVAEAGEDRGAAVPKESLYKDGRYADLWKTYRPQAEIEAEGKSDQEKMLDVLEGYKYRRAEIGKVALENCALEQLQVSDCFTKGGWSAKATMCRAENRKFERCYTMQAKFLKALGYLSTFDRPPEVDERIQMHADKLYHQMLEQESAIEAAKAEGRPIPSFPPLLAPKPKVESKATASQSTEPKMPVEIGDLREKIQGPLRKKLDTLTGEQRDLEEEAIKAEIQAGTQVAERLNVLNKQAEEERKLRREQGRETLGDKIYSIFRAQ</sequence>
<dbReference type="OrthoDB" id="2103031at2759"/>
<dbReference type="Proteomes" id="UP000566819">
    <property type="component" value="Unassembled WGS sequence"/>
</dbReference>
<protein>
    <recommendedName>
        <fullName evidence="5">Autophagy protein</fullName>
    </recommendedName>
</protein>
<dbReference type="EMBL" id="JAAMPI010001426">
    <property type="protein sequence ID" value="KAF4625258.1"/>
    <property type="molecule type" value="Genomic_DNA"/>
</dbReference>
<feature type="compositionally biased region" description="Polar residues" evidence="2">
    <location>
        <begin position="44"/>
        <end position="57"/>
    </location>
</feature>
<evidence type="ECO:0000256" key="1">
    <source>
        <dbReference type="SAM" id="Coils"/>
    </source>
</evidence>
<keyword evidence="1" id="KW-0175">Coiled coil</keyword>
<evidence type="ECO:0000256" key="2">
    <source>
        <dbReference type="SAM" id="MobiDB-lite"/>
    </source>
</evidence>
<evidence type="ECO:0008006" key="5">
    <source>
        <dbReference type="Google" id="ProtNLM"/>
    </source>
</evidence>
<keyword evidence="4" id="KW-1185">Reference proteome</keyword>
<feature type="compositionally biased region" description="Basic and acidic residues" evidence="2">
    <location>
        <begin position="22"/>
        <end position="41"/>
    </location>
</feature>
<organism evidence="3 4">
    <name type="scientific">Cudoniella acicularis</name>
    <dbReference type="NCBI Taxonomy" id="354080"/>
    <lineage>
        <taxon>Eukaryota</taxon>
        <taxon>Fungi</taxon>
        <taxon>Dikarya</taxon>
        <taxon>Ascomycota</taxon>
        <taxon>Pezizomycotina</taxon>
        <taxon>Leotiomycetes</taxon>
        <taxon>Helotiales</taxon>
        <taxon>Tricladiaceae</taxon>
        <taxon>Cudoniella</taxon>
    </lineage>
</organism>
<feature type="region of interest" description="Disordered" evidence="2">
    <location>
        <begin position="220"/>
        <end position="248"/>
    </location>
</feature>
<dbReference type="AlphaFoldDB" id="A0A8H4VWI9"/>
<evidence type="ECO:0000313" key="4">
    <source>
        <dbReference type="Proteomes" id="UP000566819"/>
    </source>
</evidence>
<name>A0A8H4VWI9_9HELO</name>
<comment type="caution">
    <text evidence="3">The sequence shown here is derived from an EMBL/GenBank/DDBJ whole genome shotgun (WGS) entry which is preliminary data.</text>
</comment>
<proteinExistence type="predicted"/>
<reference evidence="3 4" key="1">
    <citation type="submission" date="2020-03" db="EMBL/GenBank/DDBJ databases">
        <title>Draft Genome Sequence of Cudoniella acicularis.</title>
        <authorList>
            <person name="Buettner E."/>
            <person name="Kellner H."/>
        </authorList>
    </citation>
    <scope>NUCLEOTIDE SEQUENCE [LARGE SCALE GENOMIC DNA]</scope>
    <source>
        <strain evidence="3 4">DSM 108380</strain>
    </source>
</reference>
<accession>A0A8H4VWI9</accession>